<reference key="1">
    <citation type="submission" date="2007-01" db="EMBL/GenBank/DDBJ databases">
        <title>The Genome Sequence of Puccinia graminis f. sp. tritici Strain CRL 75-36-700-3.</title>
        <authorList>
            <consortium name="The Broad Institute Genome Sequencing Platform"/>
            <person name="Birren B."/>
            <person name="Lander E."/>
            <person name="Galagan J."/>
            <person name="Nusbaum C."/>
            <person name="Devon K."/>
            <person name="Cuomo C."/>
            <person name="Jaffe D."/>
            <person name="Butler J."/>
            <person name="Alvarez P."/>
            <person name="Gnerre S."/>
            <person name="Grabherr M."/>
            <person name="Mauceli E."/>
            <person name="Brockman W."/>
            <person name="Young S."/>
            <person name="LaButti K."/>
            <person name="Sykes S."/>
            <person name="DeCaprio D."/>
            <person name="Crawford M."/>
            <person name="Koehrsen M."/>
            <person name="Engels R."/>
            <person name="Montgomery P."/>
            <person name="Pearson M."/>
            <person name="Howarth C."/>
            <person name="Larson L."/>
            <person name="White J."/>
            <person name="Zeng Q."/>
            <person name="Kodira C."/>
            <person name="Yandava C."/>
            <person name="Alvarado L."/>
            <person name="O'Leary S."/>
            <person name="Szabo L."/>
            <person name="Dean R."/>
            <person name="Schein J."/>
        </authorList>
    </citation>
    <scope>NUCLEOTIDE SEQUENCE</scope>
    <source>
        <strain>CRL 75-36-700-3</strain>
    </source>
</reference>
<protein>
    <submittedName>
        <fullName evidence="1">Uncharacterized protein</fullName>
    </submittedName>
</protein>
<dbReference type="AlphaFoldDB" id="E3K513"/>
<dbReference type="OrthoDB" id="10304049at2759"/>
<reference evidence="2" key="2">
    <citation type="journal article" date="2011" name="Proc. Natl. Acad. Sci. U.S.A.">
        <title>Obligate biotrophy features unraveled by the genomic analysis of rust fungi.</title>
        <authorList>
            <person name="Duplessis S."/>
            <person name="Cuomo C.A."/>
            <person name="Lin Y.-C."/>
            <person name="Aerts A."/>
            <person name="Tisserant E."/>
            <person name="Veneault-Fourrey C."/>
            <person name="Joly D.L."/>
            <person name="Hacquard S."/>
            <person name="Amselem J."/>
            <person name="Cantarel B.L."/>
            <person name="Chiu R."/>
            <person name="Coutinho P.M."/>
            <person name="Feau N."/>
            <person name="Field M."/>
            <person name="Frey P."/>
            <person name="Gelhaye E."/>
            <person name="Goldberg J."/>
            <person name="Grabherr M.G."/>
            <person name="Kodira C.D."/>
            <person name="Kohler A."/>
            <person name="Kuees U."/>
            <person name="Lindquist E.A."/>
            <person name="Lucas S.M."/>
            <person name="Mago R."/>
            <person name="Mauceli E."/>
            <person name="Morin E."/>
            <person name="Murat C."/>
            <person name="Pangilinan J.L."/>
            <person name="Park R."/>
            <person name="Pearson M."/>
            <person name="Quesneville H."/>
            <person name="Rouhier N."/>
            <person name="Sakthikumar S."/>
            <person name="Salamov A.A."/>
            <person name="Schmutz J."/>
            <person name="Selles B."/>
            <person name="Shapiro H."/>
            <person name="Tanguay P."/>
            <person name="Tuskan G.A."/>
            <person name="Henrissat B."/>
            <person name="Van de Peer Y."/>
            <person name="Rouze P."/>
            <person name="Ellis J.G."/>
            <person name="Dodds P.N."/>
            <person name="Schein J.E."/>
            <person name="Zhong S."/>
            <person name="Hamelin R.C."/>
            <person name="Grigoriev I.V."/>
            <person name="Szabo L.J."/>
            <person name="Martin F."/>
        </authorList>
    </citation>
    <scope>NUCLEOTIDE SEQUENCE [LARGE SCALE GENOMIC DNA]</scope>
    <source>
        <strain evidence="2">CRL 75-36-700-3 / race SCCL</strain>
    </source>
</reference>
<organism evidence="1 2">
    <name type="scientific">Puccinia graminis f. sp. tritici (strain CRL 75-36-700-3 / race SCCL)</name>
    <name type="common">Black stem rust fungus</name>
    <dbReference type="NCBI Taxonomy" id="418459"/>
    <lineage>
        <taxon>Eukaryota</taxon>
        <taxon>Fungi</taxon>
        <taxon>Dikarya</taxon>
        <taxon>Basidiomycota</taxon>
        <taxon>Pucciniomycotina</taxon>
        <taxon>Pucciniomycetes</taxon>
        <taxon>Pucciniales</taxon>
        <taxon>Pucciniaceae</taxon>
        <taxon>Puccinia</taxon>
    </lineage>
</organism>
<evidence type="ECO:0000313" key="2">
    <source>
        <dbReference type="Proteomes" id="UP000008783"/>
    </source>
</evidence>
<sequence>MLDFLRLPMDLAEKETFREQMKTVIKSLSQLFEQKIYELRGQEFTWEPLPSDVSLMIGEKWKVAWLSSVADISKTWKNLDPKSRRAGSIIRRGSDLMIDSFIDMDRLGIISPGCLSHFLNKVDRGNLIATHVISRYSFKFPNIYDVYLNLNTKLSLTECPSTKKMTGLMRELEPGSWERIEFYCLRNWLIQYQSIYPKEGRFAAIKDRFLEVASPDNEFPVTKLQAFLGALFTHISSQSRIRENEKAKKLTEFKFLYDMMSFIMSYRSSSISAEFMGGMQRSWLLDQIRAFEESVGLISSIMYSVHVRRKATLLTIPTRRPVLRKMLAKMTDKLVDSSSNRRISSFSDFADGDLSSGSYEQQAKNNAWDLESKTKPPALIQALSTDPIEIRDSIEKINHQFRNYRIQLEALKQRHAFIHPTFCAFVGDFSPLSVYLLRVYELEVERTILHNTRHR</sequence>
<dbReference type="RefSeq" id="XP_003323747.2">
    <property type="nucleotide sequence ID" value="XM_003323699.2"/>
</dbReference>
<accession>E3K513</accession>
<gene>
    <name evidence="1" type="ORF">PGTG_05649</name>
</gene>
<dbReference type="VEuPathDB" id="FungiDB:PGTG_05649"/>
<name>E3K513_PUCGT</name>
<dbReference type="KEGG" id="pgr:PGTG_05649"/>
<evidence type="ECO:0000313" key="1">
    <source>
        <dbReference type="EMBL" id="EFP79328.2"/>
    </source>
</evidence>
<dbReference type="Proteomes" id="UP000008783">
    <property type="component" value="Unassembled WGS sequence"/>
</dbReference>
<proteinExistence type="predicted"/>
<dbReference type="EMBL" id="DS178272">
    <property type="protein sequence ID" value="EFP79328.2"/>
    <property type="molecule type" value="Genomic_DNA"/>
</dbReference>
<dbReference type="GeneID" id="10531152"/>
<dbReference type="InParanoid" id="E3K513"/>
<dbReference type="eggNOG" id="KOG2341">
    <property type="taxonomic scope" value="Eukaryota"/>
</dbReference>
<keyword evidence="2" id="KW-1185">Reference proteome</keyword>
<dbReference type="HOGENOM" id="CLU_018835_0_0_1"/>